<evidence type="ECO:0000313" key="3">
    <source>
        <dbReference type="Proteomes" id="UP000813824"/>
    </source>
</evidence>
<accession>A0A8K0UEK1</accession>
<feature type="compositionally biased region" description="Low complexity" evidence="1">
    <location>
        <begin position="1145"/>
        <end position="1154"/>
    </location>
</feature>
<dbReference type="Proteomes" id="UP000813824">
    <property type="component" value="Unassembled WGS sequence"/>
</dbReference>
<feature type="compositionally biased region" description="Low complexity" evidence="1">
    <location>
        <begin position="396"/>
        <end position="406"/>
    </location>
</feature>
<feature type="compositionally biased region" description="Pro residues" evidence="1">
    <location>
        <begin position="836"/>
        <end position="845"/>
    </location>
</feature>
<comment type="caution">
    <text evidence="2">The sequence shown here is derived from an EMBL/GenBank/DDBJ whole genome shotgun (WGS) entry which is preliminary data.</text>
</comment>
<dbReference type="EMBL" id="JAEVFJ010000058">
    <property type="protein sequence ID" value="KAH8078711.1"/>
    <property type="molecule type" value="Genomic_DNA"/>
</dbReference>
<dbReference type="OrthoDB" id="2685482at2759"/>
<sequence>MAPNKTFKLKASHIQWLLQRDYLKEYVLLRKEQKSDERAKRMADAVARTAQDLMVEFKVDGEERATVIKAMNGWLSQNGSQKSLASLVKLPKAKSAGELYCEKYPTKLEAEIQAVREKDPTLISCNVHNRAVRNIYKALSRKERNYWEGEAERMKETMQLTVEEKRSLADNSLETFVKNVQTVMYRRFHTHSVVFTGRLSTKGGPHVNVQAYDLPATVAGARYFHGRSVDEFSLDQFNEFIEDVFSAEATALGIELQDRDDSPGSKKTVPIIELETDDDGYPLLPEDVLQPEGRTGAAKLKYQRKVLREFIRSHYVIASKGLKNRVPWSLLSDPETTGNLIHPKYLPEDCPALIDPSRMVERDITVLLEHWLHRQNDGRVNDTFRFTAFATGSHGNTTTRAANTAKRNSKSKASAGGKRQRKAAVQGKNKRRPNDDSTDDDSSDEDSSDEDSSDEDSSDEDISPQMDDDDEDEDEVVDEDGEQDGEKEDKEREDNMEAVLEDNPAADLEVRRDETGGKGKQRATAQEIEDFEMEEHFTGQMPNPDLISAAAAASPAPPAAATPMQSAARIMPNLAAQMLSPSPAASTLKPATGAITAPSQGPTLKPTADVSRMTSASSPQSSGLVNTAPLIGAGPTESPATALEMANVKCPSQVEVSILARKVFLHSLCSDQSFVALVDYHFAHKVLHTETEFQAIEGGKRWYRWTYKKPHPPQKLLEKPANEYLDWLRTSFASRSLIRKNKLVYTGVHLEMLLINTGMLWRHATMLGRLSSEEKEIAAGSSYWAKMDINCKDVHDILSSAFDSMAAVVGASLANNKSTTATPQAVPVTEDLLPLAKPPTAPAPQDPTVDERLQSTTSGDERVIGVSTGGGEIPQTPAMAEGSHSGTAPQRSKYGGGAVPRPATKISALRGLEDESAVDGLPAPVTKDIGHSDDQAANLGYERRPSQIPFPTPPRVPNLGEQEVEVQMAVNTAAIDMSGSSHAAPQEVPVADDGMVDESAAAPRSRSGRTIQPTPKVVEARRAAEEAKKMKRNHHDGETPDVNVPATEDVTEGKGKKGKPVSKAKVSATASKETATPSKAATGASSKVDIKKGGVKGGQNAGEAGHSSEDAKKKPSSRKRKQPEHVEAEQDNSGEGSSAPKRAHTATTSSAKKTGGAKRGKKK</sequence>
<feature type="region of interest" description="Disordered" evidence="1">
    <location>
        <begin position="583"/>
        <end position="632"/>
    </location>
</feature>
<feature type="compositionally biased region" description="Basic and acidic residues" evidence="1">
    <location>
        <begin position="849"/>
        <end position="863"/>
    </location>
</feature>
<protein>
    <submittedName>
        <fullName evidence="2">Uncharacterized protein</fullName>
    </submittedName>
</protein>
<feature type="region of interest" description="Disordered" evidence="1">
    <location>
        <begin position="390"/>
        <end position="527"/>
    </location>
</feature>
<keyword evidence="3" id="KW-1185">Reference proteome</keyword>
<evidence type="ECO:0000313" key="2">
    <source>
        <dbReference type="EMBL" id="KAH8078711.1"/>
    </source>
</evidence>
<feature type="region of interest" description="Disordered" evidence="1">
    <location>
        <begin position="836"/>
        <end position="899"/>
    </location>
</feature>
<feature type="compositionally biased region" description="Basic and acidic residues" evidence="1">
    <location>
        <begin position="508"/>
        <end position="517"/>
    </location>
</feature>
<dbReference type="AlphaFoldDB" id="A0A8K0UEK1"/>
<organism evidence="2 3">
    <name type="scientific">Cristinia sonorae</name>
    <dbReference type="NCBI Taxonomy" id="1940300"/>
    <lineage>
        <taxon>Eukaryota</taxon>
        <taxon>Fungi</taxon>
        <taxon>Dikarya</taxon>
        <taxon>Basidiomycota</taxon>
        <taxon>Agaricomycotina</taxon>
        <taxon>Agaricomycetes</taxon>
        <taxon>Agaricomycetidae</taxon>
        <taxon>Agaricales</taxon>
        <taxon>Pleurotineae</taxon>
        <taxon>Stephanosporaceae</taxon>
        <taxon>Cristinia</taxon>
    </lineage>
</organism>
<evidence type="ECO:0000256" key="1">
    <source>
        <dbReference type="SAM" id="MobiDB-lite"/>
    </source>
</evidence>
<proteinExistence type="predicted"/>
<name>A0A8K0UEK1_9AGAR</name>
<feature type="compositionally biased region" description="Basic and acidic residues" evidence="1">
    <location>
        <begin position="1018"/>
        <end position="1028"/>
    </location>
</feature>
<feature type="compositionally biased region" description="Polar residues" evidence="1">
    <location>
        <begin position="612"/>
        <end position="625"/>
    </location>
</feature>
<feature type="compositionally biased region" description="Polar residues" evidence="1">
    <location>
        <begin position="1069"/>
        <end position="1085"/>
    </location>
</feature>
<gene>
    <name evidence="2" type="ORF">BXZ70DRAFT_1012692</name>
</gene>
<feature type="region of interest" description="Disordered" evidence="1">
    <location>
        <begin position="978"/>
        <end position="1163"/>
    </location>
</feature>
<feature type="compositionally biased region" description="Acidic residues" evidence="1">
    <location>
        <begin position="436"/>
        <end position="486"/>
    </location>
</feature>
<reference evidence="2" key="1">
    <citation type="journal article" date="2021" name="New Phytol.">
        <title>Evolutionary innovations through gain and loss of genes in the ectomycorrhizal Boletales.</title>
        <authorList>
            <person name="Wu G."/>
            <person name="Miyauchi S."/>
            <person name="Morin E."/>
            <person name="Kuo A."/>
            <person name="Drula E."/>
            <person name="Varga T."/>
            <person name="Kohler A."/>
            <person name="Feng B."/>
            <person name="Cao Y."/>
            <person name="Lipzen A."/>
            <person name="Daum C."/>
            <person name="Hundley H."/>
            <person name="Pangilinan J."/>
            <person name="Johnson J."/>
            <person name="Barry K."/>
            <person name="LaButti K."/>
            <person name="Ng V."/>
            <person name="Ahrendt S."/>
            <person name="Min B."/>
            <person name="Choi I.G."/>
            <person name="Park H."/>
            <person name="Plett J.M."/>
            <person name="Magnuson J."/>
            <person name="Spatafora J.W."/>
            <person name="Nagy L.G."/>
            <person name="Henrissat B."/>
            <person name="Grigoriev I.V."/>
            <person name="Yang Z.L."/>
            <person name="Xu J."/>
            <person name="Martin F.M."/>
        </authorList>
    </citation>
    <scope>NUCLEOTIDE SEQUENCE</scope>
    <source>
        <strain evidence="2">KKN 215</strain>
    </source>
</reference>